<protein>
    <recommendedName>
        <fullName evidence="2">Outer membrane channel protein CpnT-like N-terminal domain-containing protein</fullName>
    </recommendedName>
</protein>
<comment type="caution">
    <text evidence="3">The sequence shown here is derived from an EMBL/GenBank/DDBJ whole genome shotgun (WGS) entry which is preliminary data.</text>
</comment>
<reference evidence="3 4" key="1">
    <citation type="submission" date="2024-08" db="EMBL/GenBank/DDBJ databases">
        <title>Genome mining of Saccharopolyspora cebuensis PGLac3 from Nigerian medicinal plant.</title>
        <authorList>
            <person name="Ezeobiora C.E."/>
            <person name="Igbokwe N.H."/>
            <person name="Amin D.H."/>
            <person name="Mendie U.E."/>
        </authorList>
    </citation>
    <scope>NUCLEOTIDE SEQUENCE [LARGE SCALE GENOMIC DNA]</scope>
    <source>
        <strain evidence="3 4">PGLac3</strain>
    </source>
</reference>
<feature type="compositionally biased region" description="Basic and acidic residues" evidence="1">
    <location>
        <begin position="198"/>
        <end position="210"/>
    </location>
</feature>
<dbReference type="RefSeq" id="WP_369774790.1">
    <property type="nucleotide sequence ID" value="NZ_JBGEHV010000017.1"/>
</dbReference>
<proteinExistence type="predicted"/>
<evidence type="ECO:0000256" key="1">
    <source>
        <dbReference type="SAM" id="MobiDB-lite"/>
    </source>
</evidence>
<dbReference type="InterPro" id="IPR038332">
    <property type="entry name" value="PPE_sf"/>
</dbReference>
<name>A0ABV4CHR7_9PSEU</name>
<evidence type="ECO:0000313" key="4">
    <source>
        <dbReference type="Proteomes" id="UP001564626"/>
    </source>
</evidence>
<dbReference type="Pfam" id="PF25547">
    <property type="entry name" value="WXG100_2"/>
    <property type="match status" value="1"/>
</dbReference>
<keyword evidence="4" id="KW-1185">Reference proteome</keyword>
<organism evidence="3 4">
    <name type="scientific">Saccharopolyspora cebuensis</name>
    <dbReference type="NCBI Taxonomy" id="418759"/>
    <lineage>
        <taxon>Bacteria</taxon>
        <taxon>Bacillati</taxon>
        <taxon>Actinomycetota</taxon>
        <taxon>Actinomycetes</taxon>
        <taxon>Pseudonocardiales</taxon>
        <taxon>Pseudonocardiaceae</taxon>
        <taxon>Saccharopolyspora</taxon>
    </lineage>
</organism>
<accession>A0ABV4CHR7</accession>
<dbReference type="Gene3D" id="1.20.1260.20">
    <property type="entry name" value="PPE superfamily"/>
    <property type="match status" value="1"/>
</dbReference>
<evidence type="ECO:0000313" key="3">
    <source>
        <dbReference type="EMBL" id="MEY8040053.1"/>
    </source>
</evidence>
<evidence type="ECO:0000259" key="2">
    <source>
        <dbReference type="Pfam" id="PF25547"/>
    </source>
</evidence>
<dbReference type="Proteomes" id="UP001564626">
    <property type="component" value="Unassembled WGS sequence"/>
</dbReference>
<sequence length="288" mass="30801">MSVQLPGDLAALLERAGGKWPETDEDGVREVGRAWRDLSSRLSAVREECGSIAKKISNEHTGEGVDAFAVHWSDLDRRLETAVSLSAKTADVADGAAASTEAAKHGIVQSLEVGKAAVGQAERVQAIPVAGAAMASGVGVALRLLGQAVGLILRALWKFLVWVGKLIGQWLVALWKKIAELFKKITGSKGGNKPKKKPNSEQLKEDFGGLKKGKNDRVRLAENEDELRGLFDKWTNGAEQMPPRGGKVPEVYKLDDGTVVQWRTGSKSGGATIDIIPQSGKPMKVHVG</sequence>
<dbReference type="InterPro" id="IPR057746">
    <property type="entry name" value="CpnT-like_N"/>
</dbReference>
<feature type="domain" description="Outer membrane channel protein CpnT-like N-terminal" evidence="2">
    <location>
        <begin position="18"/>
        <end position="135"/>
    </location>
</feature>
<feature type="region of interest" description="Disordered" evidence="1">
    <location>
        <begin position="188"/>
        <end position="210"/>
    </location>
</feature>
<dbReference type="EMBL" id="JBGEHV010000017">
    <property type="protein sequence ID" value="MEY8040053.1"/>
    <property type="molecule type" value="Genomic_DNA"/>
</dbReference>
<gene>
    <name evidence="3" type="ORF">AB8O55_11660</name>
</gene>